<name>A0AAD5J8I0_ACENE</name>
<dbReference type="Proteomes" id="UP001064489">
    <property type="component" value="Chromosome 6"/>
</dbReference>
<comment type="caution">
    <text evidence="2">The sequence shown here is derived from an EMBL/GenBank/DDBJ whole genome shotgun (WGS) entry which is preliminary data.</text>
</comment>
<keyword evidence="3" id="KW-1185">Reference proteome</keyword>
<gene>
    <name evidence="2" type="ORF">LWI28_007324</name>
</gene>
<organism evidence="2 3">
    <name type="scientific">Acer negundo</name>
    <name type="common">Box elder</name>
    <dbReference type="NCBI Taxonomy" id="4023"/>
    <lineage>
        <taxon>Eukaryota</taxon>
        <taxon>Viridiplantae</taxon>
        <taxon>Streptophyta</taxon>
        <taxon>Embryophyta</taxon>
        <taxon>Tracheophyta</taxon>
        <taxon>Spermatophyta</taxon>
        <taxon>Magnoliopsida</taxon>
        <taxon>eudicotyledons</taxon>
        <taxon>Gunneridae</taxon>
        <taxon>Pentapetalae</taxon>
        <taxon>rosids</taxon>
        <taxon>malvids</taxon>
        <taxon>Sapindales</taxon>
        <taxon>Sapindaceae</taxon>
        <taxon>Hippocastanoideae</taxon>
        <taxon>Acereae</taxon>
        <taxon>Acer</taxon>
    </lineage>
</organism>
<reference evidence="2" key="1">
    <citation type="journal article" date="2022" name="Plant J.">
        <title>Strategies of tolerance reflected in two North American maple genomes.</title>
        <authorList>
            <person name="McEvoy S.L."/>
            <person name="Sezen U.U."/>
            <person name="Trouern-Trend A."/>
            <person name="McMahon S.M."/>
            <person name="Schaberg P.G."/>
            <person name="Yang J."/>
            <person name="Wegrzyn J.L."/>
            <person name="Swenson N.G."/>
        </authorList>
    </citation>
    <scope>NUCLEOTIDE SEQUENCE</scope>
    <source>
        <strain evidence="2">91603</strain>
    </source>
</reference>
<reference evidence="2" key="2">
    <citation type="submission" date="2023-02" db="EMBL/GenBank/DDBJ databases">
        <authorList>
            <person name="Swenson N.G."/>
            <person name="Wegrzyn J.L."/>
            <person name="Mcevoy S.L."/>
        </authorList>
    </citation>
    <scope>NUCLEOTIDE SEQUENCE</scope>
    <source>
        <strain evidence="2">91603</strain>
        <tissue evidence="2">Leaf</tissue>
    </source>
</reference>
<dbReference type="AlphaFoldDB" id="A0AAD5J8I0"/>
<protein>
    <submittedName>
        <fullName evidence="2">Uncharacterized protein</fullName>
    </submittedName>
</protein>
<dbReference type="EMBL" id="JAJSOW010000004">
    <property type="protein sequence ID" value="KAI9191349.1"/>
    <property type="molecule type" value="Genomic_DNA"/>
</dbReference>
<accession>A0AAD5J8I0</accession>
<feature type="compositionally biased region" description="Polar residues" evidence="1">
    <location>
        <begin position="26"/>
        <end position="43"/>
    </location>
</feature>
<sequence>MTDDAVVTSGSCKTAVSQPEEESCSLDGNPTAGRSQMNNLGSDSQTFSNSFMMSLMASTHFASTRMLRKLAVCGNSADDLQMSSRTSHFFSAPMIGFAKKSNTCLAGVIRYGD</sequence>
<proteinExistence type="predicted"/>
<evidence type="ECO:0000313" key="2">
    <source>
        <dbReference type="EMBL" id="KAI9191349.1"/>
    </source>
</evidence>
<evidence type="ECO:0000313" key="3">
    <source>
        <dbReference type="Proteomes" id="UP001064489"/>
    </source>
</evidence>
<feature type="region of interest" description="Disordered" evidence="1">
    <location>
        <begin position="1"/>
        <end position="43"/>
    </location>
</feature>
<feature type="compositionally biased region" description="Polar residues" evidence="1">
    <location>
        <begin position="8"/>
        <end position="17"/>
    </location>
</feature>
<evidence type="ECO:0000256" key="1">
    <source>
        <dbReference type="SAM" id="MobiDB-lite"/>
    </source>
</evidence>